<dbReference type="PROSITE" id="PS50082">
    <property type="entry name" value="WD_REPEATS_2"/>
    <property type="match status" value="2"/>
</dbReference>
<evidence type="ECO:0000313" key="6">
    <source>
        <dbReference type="Proteomes" id="UP000694888"/>
    </source>
</evidence>
<protein>
    <recommendedName>
        <fullName evidence="1">WD repeat-containing protein 89</fullName>
    </recommendedName>
</protein>
<feature type="repeat" description="WD" evidence="4">
    <location>
        <begin position="311"/>
        <end position="352"/>
    </location>
</feature>
<evidence type="ECO:0000256" key="4">
    <source>
        <dbReference type="PROSITE-ProRule" id="PRU00221"/>
    </source>
</evidence>
<dbReference type="RefSeq" id="XP_005095487.1">
    <property type="nucleotide sequence ID" value="XM_005095430.3"/>
</dbReference>
<dbReference type="SUPFAM" id="SSF50978">
    <property type="entry name" value="WD40 repeat-like"/>
    <property type="match status" value="1"/>
</dbReference>
<dbReference type="Proteomes" id="UP000694888">
    <property type="component" value="Unplaced"/>
</dbReference>
<keyword evidence="2 4" id="KW-0853">WD repeat</keyword>
<dbReference type="InterPro" id="IPR036322">
    <property type="entry name" value="WD40_repeat_dom_sf"/>
</dbReference>
<evidence type="ECO:0000256" key="2">
    <source>
        <dbReference type="ARBA" id="ARBA00022574"/>
    </source>
</evidence>
<feature type="region of interest" description="Disordered" evidence="5">
    <location>
        <begin position="354"/>
        <end position="383"/>
    </location>
</feature>
<feature type="repeat" description="WD" evidence="4">
    <location>
        <begin position="69"/>
        <end position="111"/>
    </location>
</feature>
<evidence type="ECO:0000256" key="5">
    <source>
        <dbReference type="SAM" id="MobiDB-lite"/>
    </source>
</evidence>
<dbReference type="RefSeq" id="XP_012936338.1">
    <property type="nucleotide sequence ID" value="XM_013080884.2"/>
</dbReference>
<proteinExistence type="predicted"/>
<reference evidence="7 8" key="1">
    <citation type="submission" date="2025-05" db="UniProtKB">
        <authorList>
            <consortium name="RefSeq"/>
        </authorList>
    </citation>
    <scope>IDENTIFICATION</scope>
</reference>
<keyword evidence="3" id="KW-0677">Repeat</keyword>
<dbReference type="PANTHER" id="PTHR22889">
    <property type="entry name" value="WD REPEAT-CONTAINING PROTEIN 89"/>
    <property type="match status" value="1"/>
</dbReference>
<gene>
    <name evidence="7 8" type="primary">LOC101853922</name>
</gene>
<evidence type="ECO:0000313" key="8">
    <source>
        <dbReference type="RefSeq" id="XP_012936338.1"/>
    </source>
</evidence>
<dbReference type="GeneID" id="101853922"/>
<accession>A0ABM0ZX56</accession>
<dbReference type="Gene3D" id="2.130.10.10">
    <property type="entry name" value="YVTN repeat-like/Quinoprotein amine dehydrogenase"/>
    <property type="match status" value="2"/>
</dbReference>
<dbReference type="InterPro" id="IPR015943">
    <property type="entry name" value="WD40/YVTN_repeat-like_dom_sf"/>
</dbReference>
<dbReference type="SMART" id="SM00320">
    <property type="entry name" value="WD40"/>
    <property type="match status" value="5"/>
</dbReference>
<name>A0ABM0ZX56_APLCA</name>
<dbReference type="InterPro" id="IPR039328">
    <property type="entry name" value="WDR89"/>
</dbReference>
<sequence>MENVSELLQQLNQLHLAEKSAVQIHKAEPDYVLDFAVQSSEPDPLVAAVCSNFNIRLMLRSRLTTKTSLCGHKSTVTGVTFGKTDPNVAFSCSKDKSVRCWDVRTNSETQILKTPPNVQGDFLSVDVSHSDHLLCAGTEKISDDAFLLFWDLRKRAVLGCYNECHDDDITQVSFKPGSDQYLASGSSDGLVCTFDLSETSEEDALQVTSNASSDVARVGWCGEDDSCVYCVTSDNMFYVWDALEGDELSAIEDLQSVLGEASPVQYLVDCIPELTAVTDKSSALTVGGTHSGDVQLISHSSSGSHISATLSGGHSATIRCSHWDNKSKTLLTGAEDSLLCLWSMDADASFSANTKEKAANKMRGKASVTGDGRKPYNKGRKKK</sequence>
<evidence type="ECO:0000313" key="7">
    <source>
        <dbReference type="RefSeq" id="XP_005095487.1"/>
    </source>
</evidence>
<evidence type="ECO:0000256" key="1">
    <source>
        <dbReference type="ARBA" id="ARBA00021125"/>
    </source>
</evidence>
<organism evidence="6 8">
    <name type="scientific">Aplysia californica</name>
    <name type="common">California sea hare</name>
    <dbReference type="NCBI Taxonomy" id="6500"/>
    <lineage>
        <taxon>Eukaryota</taxon>
        <taxon>Metazoa</taxon>
        <taxon>Spiralia</taxon>
        <taxon>Lophotrochozoa</taxon>
        <taxon>Mollusca</taxon>
        <taxon>Gastropoda</taxon>
        <taxon>Heterobranchia</taxon>
        <taxon>Euthyneura</taxon>
        <taxon>Tectipleura</taxon>
        <taxon>Aplysiida</taxon>
        <taxon>Aplysioidea</taxon>
        <taxon>Aplysiidae</taxon>
        <taxon>Aplysia</taxon>
    </lineage>
</organism>
<dbReference type="PROSITE" id="PS50294">
    <property type="entry name" value="WD_REPEATS_REGION"/>
    <property type="match status" value="1"/>
</dbReference>
<keyword evidence="6" id="KW-1185">Reference proteome</keyword>
<evidence type="ECO:0000256" key="3">
    <source>
        <dbReference type="ARBA" id="ARBA00022737"/>
    </source>
</evidence>
<dbReference type="Pfam" id="PF00400">
    <property type="entry name" value="WD40"/>
    <property type="match status" value="3"/>
</dbReference>
<dbReference type="PANTHER" id="PTHR22889:SF0">
    <property type="entry name" value="WD REPEAT-CONTAINING PROTEIN 89"/>
    <property type="match status" value="1"/>
</dbReference>
<dbReference type="InterPro" id="IPR001680">
    <property type="entry name" value="WD40_rpt"/>
</dbReference>